<organism evidence="2 3">
    <name type="scientific">Agrobacterium tumefaciens</name>
    <dbReference type="NCBI Taxonomy" id="358"/>
    <lineage>
        <taxon>Bacteria</taxon>
        <taxon>Pseudomonadati</taxon>
        <taxon>Pseudomonadota</taxon>
        <taxon>Alphaproteobacteria</taxon>
        <taxon>Hyphomicrobiales</taxon>
        <taxon>Rhizobiaceae</taxon>
        <taxon>Rhizobium/Agrobacterium group</taxon>
        <taxon>Agrobacterium</taxon>
        <taxon>Agrobacterium tumefaciens complex</taxon>
    </lineage>
</organism>
<dbReference type="SUPFAM" id="SSF47413">
    <property type="entry name" value="lambda repressor-like DNA-binding domains"/>
    <property type="match status" value="1"/>
</dbReference>
<proteinExistence type="predicted"/>
<dbReference type="GO" id="GO:0003677">
    <property type="term" value="F:DNA binding"/>
    <property type="evidence" value="ECO:0007669"/>
    <property type="project" value="InterPro"/>
</dbReference>
<feature type="domain" description="HTH cro/C1-type" evidence="1">
    <location>
        <begin position="32"/>
        <end position="86"/>
    </location>
</feature>
<dbReference type="Proteomes" id="UP000077098">
    <property type="component" value="Unassembled WGS sequence"/>
</dbReference>
<accession>A0A176XJ84</accession>
<dbReference type="EMBL" id="LXPS01000003">
    <property type="protein sequence ID" value="OAE49186.1"/>
    <property type="molecule type" value="Genomic_DNA"/>
</dbReference>
<comment type="caution">
    <text evidence="2">The sequence shown here is derived from an EMBL/GenBank/DDBJ whole genome shotgun (WGS) entry which is preliminary data.</text>
</comment>
<reference evidence="2 3" key="1">
    <citation type="submission" date="2016-05" db="EMBL/GenBank/DDBJ databases">
        <authorList>
            <person name="Lavstsen T."/>
            <person name="Jespersen J.S."/>
        </authorList>
    </citation>
    <scope>NUCLEOTIDE SEQUENCE [LARGE SCALE GENOMIC DNA]</scope>
    <source>
        <strain evidence="2 3">KCJ1736</strain>
    </source>
</reference>
<dbReference type="SMART" id="SM00530">
    <property type="entry name" value="HTH_XRE"/>
    <property type="match status" value="1"/>
</dbReference>
<dbReference type="Pfam" id="PF01381">
    <property type="entry name" value="HTH_3"/>
    <property type="match status" value="1"/>
</dbReference>
<evidence type="ECO:0000313" key="2">
    <source>
        <dbReference type="EMBL" id="OAE49186.1"/>
    </source>
</evidence>
<evidence type="ECO:0000313" key="3">
    <source>
        <dbReference type="Proteomes" id="UP000077098"/>
    </source>
</evidence>
<dbReference type="InterPro" id="IPR001387">
    <property type="entry name" value="Cro/C1-type_HTH"/>
</dbReference>
<dbReference type="RefSeq" id="WP_063947352.1">
    <property type="nucleotide sequence ID" value="NZ_LXPS01000003.1"/>
</dbReference>
<gene>
    <name evidence="2" type="ORF">A7J57_00805</name>
</gene>
<name>A0A176XJ84_AGRTU</name>
<protein>
    <recommendedName>
        <fullName evidence="1">HTH cro/C1-type domain-containing protein</fullName>
    </recommendedName>
</protein>
<dbReference type="AlphaFoldDB" id="A0A176XJ84"/>
<sequence length="248" mass="27873">MNVSDIVAKIAQMPERRTDVPTPPPLEVVAFVVRWSRDLKNWKVSTLADFARVSISTVERVERGERVSEEALDRIAVALGYEKGAYHAPRIPLGPEKAFESLVETYGHLEEVAVSPMKTQRAIREAAKCDGILVHRPDVPQTYDDDIANLAEYLDLASFILAEWIESSFDDEPRRRKLYNDILDHIRGMERRGLTVLSGVMPAPQPRLPDWKIAIVSITPKLTDPGAIKRSHVYVDKRNVSLPTAGEP</sequence>
<dbReference type="Gene3D" id="1.10.260.40">
    <property type="entry name" value="lambda repressor-like DNA-binding domains"/>
    <property type="match status" value="1"/>
</dbReference>
<dbReference type="CDD" id="cd00093">
    <property type="entry name" value="HTH_XRE"/>
    <property type="match status" value="1"/>
</dbReference>
<dbReference type="InterPro" id="IPR010982">
    <property type="entry name" value="Lambda_DNA-bd_dom_sf"/>
</dbReference>
<evidence type="ECO:0000259" key="1">
    <source>
        <dbReference type="SMART" id="SM00530"/>
    </source>
</evidence>